<dbReference type="AlphaFoldDB" id="A0AAE3T8B7"/>
<gene>
    <name evidence="1" type="ORF">P1J78_04160</name>
</gene>
<reference evidence="1" key="1">
    <citation type="submission" date="2023-03" db="EMBL/GenBank/DDBJ databases">
        <title>Multiphase analysis and comparison of six strains from genera Psychromarinibacter, Lutimaribacter, and Maritimibacter, including a novel species: Psychromarinibacter sediminicola sp. nov.</title>
        <authorList>
            <person name="Wang Y.-H."/>
            <person name="Ye M.-Q."/>
            <person name="Du Z.-J."/>
        </authorList>
    </citation>
    <scope>NUCLEOTIDE SEQUENCE</scope>
    <source>
        <strain evidence="1">C21-152</strain>
    </source>
</reference>
<protein>
    <submittedName>
        <fullName evidence="1">Uncharacterized protein</fullName>
    </submittedName>
</protein>
<evidence type="ECO:0000313" key="2">
    <source>
        <dbReference type="Proteomes" id="UP001220964"/>
    </source>
</evidence>
<name>A0AAE3T8B7_9RHOB</name>
<sequence>MSSSRIAELTGTTRHTVNNLLRHGPLATTDVVSQAVELLAARALQDCGASAAEARRVAAFWMTKLDELPTAWAFPAAGPFITGLTPGGVPVEKSDSLQTILAALADEGDDNWSETPAPEQAPVGVVIINIKEIERSVHQRLDEKEQ</sequence>
<accession>A0AAE3T8B7</accession>
<dbReference type="RefSeq" id="WP_275566064.1">
    <property type="nucleotide sequence ID" value="NZ_JARGYC010000007.1"/>
</dbReference>
<proteinExistence type="predicted"/>
<dbReference type="EMBL" id="JARGYC010000007">
    <property type="protein sequence ID" value="MDF0599919.1"/>
    <property type="molecule type" value="Genomic_DNA"/>
</dbReference>
<dbReference type="Proteomes" id="UP001220964">
    <property type="component" value="Unassembled WGS sequence"/>
</dbReference>
<organism evidence="1 2">
    <name type="scientific">Psychromarinibacter sediminicola</name>
    <dbReference type="NCBI Taxonomy" id="3033385"/>
    <lineage>
        <taxon>Bacteria</taxon>
        <taxon>Pseudomonadati</taxon>
        <taxon>Pseudomonadota</taxon>
        <taxon>Alphaproteobacteria</taxon>
        <taxon>Rhodobacterales</taxon>
        <taxon>Paracoccaceae</taxon>
        <taxon>Psychromarinibacter</taxon>
    </lineage>
</organism>
<evidence type="ECO:0000313" key="1">
    <source>
        <dbReference type="EMBL" id="MDF0599919.1"/>
    </source>
</evidence>
<comment type="caution">
    <text evidence="1">The sequence shown here is derived from an EMBL/GenBank/DDBJ whole genome shotgun (WGS) entry which is preliminary data.</text>
</comment>
<keyword evidence="2" id="KW-1185">Reference proteome</keyword>